<evidence type="ECO:0000313" key="1">
    <source>
        <dbReference type="EMBL" id="KKN81765.1"/>
    </source>
</evidence>
<gene>
    <name evidence="1" type="ORF">LCGC14_0316770</name>
</gene>
<reference evidence="1" key="1">
    <citation type="journal article" date="2015" name="Nature">
        <title>Complex archaea that bridge the gap between prokaryotes and eukaryotes.</title>
        <authorList>
            <person name="Spang A."/>
            <person name="Saw J.H."/>
            <person name="Jorgensen S.L."/>
            <person name="Zaremba-Niedzwiedzka K."/>
            <person name="Martijn J."/>
            <person name="Lind A.E."/>
            <person name="van Eijk R."/>
            <person name="Schleper C."/>
            <person name="Guy L."/>
            <person name="Ettema T.J."/>
        </authorList>
    </citation>
    <scope>NUCLEOTIDE SEQUENCE</scope>
</reference>
<organism evidence="1">
    <name type="scientific">marine sediment metagenome</name>
    <dbReference type="NCBI Taxonomy" id="412755"/>
    <lineage>
        <taxon>unclassified sequences</taxon>
        <taxon>metagenomes</taxon>
        <taxon>ecological metagenomes</taxon>
    </lineage>
</organism>
<dbReference type="AlphaFoldDB" id="A0A0F9TKQ0"/>
<dbReference type="EMBL" id="LAZR01000211">
    <property type="protein sequence ID" value="KKN81765.1"/>
    <property type="molecule type" value="Genomic_DNA"/>
</dbReference>
<proteinExistence type="predicted"/>
<protein>
    <submittedName>
        <fullName evidence="1">Uncharacterized protein</fullName>
    </submittedName>
</protein>
<comment type="caution">
    <text evidence="1">The sequence shown here is derived from an EMBL/GenBank/DDBJ whole genome shotgun (WGS) entry which is preliminary data.</text>
</comment>
<name>A0A0F9TKQ0_9ZZZZ</name>
<accession>A0A0F9TKQ0</accession>
<sequence length="70" mass="7897">MQSVAERKANIKVKLDKHNLSLSSRTSGQVRLYQISANQSYGPSDIPISGWFLFIEIEAWLQGYVRGKGK</sequence>